<reference evidence="3 4" key="1">
    <citation type="submission" date="2019-08" db="EMBL/GenBank/DDBJ databases">
        <title>Draft genome sequence of Ulvibacter marinus type strain NBRC 109484.</title>
        <authorList>
            <person name="Kawano K."/>
            <person name="Ushijima N."/>
            <person name="Kihara M."/>
            <person name="Itoh H."/>
        </authorList>
    </citation>
    <scope>NUCLEOTIDE SEQUENCE [LARGE SCALE GENOMIC DNA]</scope>
    <source>
        <strain evidence="3 4">NBRC 109484</strain>
    </source>
</reference>
<gene>
    <name evidence="3" type="ORF">ULMA_25590</name>
</gene>
<protein>
    <submittedName>
        <fullName evidence="3">NifU family protein</fullName>
    </submittedName>
</protein>
<dbReference type="Pfam" id="PF08712">
    <property type="entry name" value="Nfu_N"/>
    <property type="match status" value="2"/>
</dbReference>
<dbReference type="SUPFAM" id="SSF110836">
    <property type="entry name" value="Hypothetical protein SAV1430"/>
    <property type="match status" value="2"/>
</dbReference>
<sequence>MANQFDITVQPTNNENIVKFVANSFLTQARSYEFGNIEEAKPSPLAQQLFHLPFVKTVYVSQNFVAIEKYNIIDWASVQDEVASSISDYLKTGDPVITESETSKKIPVTIYAESTPNPSVMKYVANKPLADGIFEFKNIDDATDAPLAKALFGFPFVKEVFISANYVSVTKYNVAEWLEVSNELREFIRKFIEDGNIIFSDAFLQNSNAKTTNETFEENSGTKSTSINNASFEGIEQEIVDILDEYVKPAVASDGGHIAFDSFDKTSKTVKVILQGACSGCPSSTVTLKNGIETMLRDMLQGRVMHVEAVNG</sequence>
<dbReference type="SUPFAM" id="SSF117916">
    <property type="entry name" value="Fe-S cluster assembly (FSCA) domain-like"/>
    <property type="match status" value="1"/>
</dbReference>
<proteinExistence type="inferred from homology"/>
<dbReference type="RefSeq" id="WP_151674885.1">
    <property type="nucleotide sequence ID" value="NZ_BKCG01000007.1"/>
</dbReference>
<keyword evidence="4" id="KW-1185">Reference proteome</keyword>
<dbReference type="InterPro" id="IPR014824">
    <property type="entry name" value="Nfu/NifU_N"/>
</dbReference>
<dbReference type="Gene3D" id="3.30.300.130">
    <property type="entry name" value="Fe-S cluster assembly (FSCA)"/>
    <property type="match status" value="1"/>
</dbReference>
<dbReference type="PANTHER" id="PTHR11178">
    <property type="entry name" value="IRON-SULFUR CLUSTER SCAFFOLD PROTEIN NFU-RELATED"/>
    <property type="match status" value="1"/>
</dbReference>
<dbReference type="InterPro" id="IPR034904">
    <property type="entry name" value="FSCA_dom_sf"/>
</dbReference>
<feature type="domain" description="Scaffold protein Nfu/NifU N-terminal" evidence="2">
    <location>
        <begin position="110"/>
        <end position="195"/>
    </location>
</feature>
<evidence type="ECO:0000313" key="4">
    <source>
        <dbReference type="Proteomes" id="UP000326509"/>
    </source>
</evidence>
<comment type="similarity">
    <text evidence="1">Belongs to the NifU family.</text>
</comment>
<dbReference type="Gene3D" id="3.30.1370.70">
    <property type="entry name" value="Scaffold protein Nfu/NifU, N-terminal domain"/>
    <property type="match status" value="2"/>
</dbReference>
<dbReference type="Pfam" id="PF01106">
    <property type="entry name" value="NifU"/>
    <property type="match status" value="1"/>
</dbReference>
<dbReference type="OrthoDB" id="9796965at2"/>
<dbReference type="GO" id="GO:0016226">
    <property type="term" value="P:iron-sulfur cluster assembly"/>
    <property type="evidence" value="ECO:0007669"/>
    <property type="project" value="InterPro"/>
</dbReference>
<dbReference type="InterPro" id="IPR036498">
    <property type="entry name" value="Nfu/NifU_N_sf"/>
</dbReference>
<dbReference type="AlphaFoldDB" id="A0A5J4J3Q5"/>
<evidence type="ECO:0000256" key="1">
    <source>
        <dbReference type="ARBA" id="ARBA00006420"/>
    </source>
</evidence>
<dbReference type="PANTHER" id="PTHR11178:SF1">
    <property type="entry name" value="NFU1 IRON-SULFUR CLUSTER SCAFFOLD HOMOLOG, MITOCHONDRIAL"/>
    <property type="match status" value="1"/>
</dbReference>
<name>A0A5J4J3Q5_9FLAO</name>
<feature type="domain" description="Scaffold protein Nfu/NifU N-terminal" evidence="2">
    <location>
        <begin position="7"/>
        <end position="93"/>
    </location>
</feature>
<dbReference type="EMBL" id="BKCG01000007">
    <property type="protein sequence ID" value="GER60451.1"/>
    <property type="molecule type" value="Genomic_DNA"/>
</dbReference>
<accession>A0A5J4J3Q5</accession>
<dbReference type="SMART" id="SM00932">
    <property type="entry name" value="Nfu_N"/>
    <property type="match status" value="2"/>
</dbReference>
<evidence type="ECO:0000313" key="3">
    <source>
        <dbReference type="EMBL" id="GER60451.1"/>
    </source>
</evidence>
<organism evidence="3 4">
    <name type="scientific">Patiriisocius marinus</name>
    <dbReference type="NCBI Taxonomy" id="1397112"/>
    <lineage>
        <taxon>Bacteria</taxon>
        <taxon>Pseudomonadati</taxon>
        <taxon>Bacteroidota</taxon>
        <taxon>Flavobacteriia</taxon>
        <taxon>Flavobacteriales</taxon>
        <taxon>Flavobacteriaceae</taxon>
        <taxon>Patiriisocius</taxon>
    </lineage>
</organism>
<comment type="caution">
    <text evidence="3">The sequence shown here is derived from an EMBL/GenBank/DDBJ whole genome shotgun (WGS) entry which is preliminary data.</text>
</comment>
<dbReference type="GO" id="GO:0051536">
    <property type="term" value="F:iron-sulfur cluster binding"/>
    <property type="evidence" value="ECO:0007669"/>
    <property type="project" value="InterPro"/>
</dbReference>
<dbReference type="InterPro" id="IPR001075">
    <property type="entry name" value="NIF_FeS_clus_asmbl_NifU_C"/>
</dbReference>
<dbReference type="GO" id="GO:0005506">
    <property type="term" value="F:iron ion binding"/>
    <property type="evidence" value="ECO:0007669"/>
    <property type="project" value="InterPro"/>
</dbReference>
<evidence type="ECO:0000259" key="2">
    <source>
        <dbReference type="SMART" id="SM00932"/>
    </source>
</evidence>
<dbReference type="Proteomes" id="UP000326509">
    <property type="component" value="Unassembled WGS sequence"/>
</dbReference>